<dbReference type="SUPFAM" id="SSF53901">
    <property type="entry name" value="Thiolase-like"/>
    <property type="match status" value="2"/>
</dbReference>
<evidence type="ECO:0000313" key="5">
    <source>
        <dbReference type="Proteomes" id="UP000294513"/>
    </source>
</evidence>
<name>A0A4R5C891_9ACTN</name>
<dbReference type="InterPro" id="IPR013747">
    <property type="entry name" value="ACP_syn_III_C"/>
</dbReference>
<keyword evidence="5" id="KW-1185">Reference proteome</keyword>
<protein>
    <recommendedName>
        <fullName evidence="3">Beta-ketoacyl-[acyl-carrier-protein] synthase III C-terminal domain-containing protein</fullName>
    </recommendedName>
</protein>
<evidence type="ECO:0000259" key="3">
    <source>
        <dbReference type="Pfam" id="PF08541"/>
    </source>
</evidence>
<dbReference type="Gene3D" id="3.40.47.10">
    <property type="match status" value="1"/>
</dbReference>
<dbReference type="InterPro" id="IPR016039">
    <property type="entry name" value="Thiolase-like"/>
</dbReference>
<dbReference type="Proteomes" id="UP000294513">
    <property type="component" value="Unassembled WGS sequence"/>
</dbReference>
<feature type="domain" description="Beta-ketoacyl-[acyl-carrier-protein] synthase III C-terminal" evidence="3">
    <location>
        <begin position="278"/>
        <end position="356"/>
    </location>
</feature>
<dbReference type="OrthoDB" id="5171393at2"/>
<reference evidence="4 5" key="1">
    <citation type="submission" date="2019-03" db="EMBL/GenBank/DDBJ databases">
        <title>Draft genome sequences of novel Actinobacteria.</title>
        <authorList>
            <person name="Sahin N."/>
            <person name="Ay H."/>
            <person name="Saygin H."/>
        </authorList>
    </citation>
    <scope>NUCLEOTIDE SEQUENCE [LARGE SCALE GENOMIC DNA]</scope>
    <source>
        <strain evidence="4 5">H3C3</strain>
    </source>
</reference>
<evidence type="ECO:0000256" key="2">
    <source>
        <dbReference type="ARBA" id="ARBA00023315"/>
    </source>
</evidence>
<sequence length="378" mass="40480">MSKAEPSPFPYAVSGLSTLVAPPMPIDQWAEQMQIPHRHRSGESLEGTEIERILGIEAKSWAPDLFGDFDTMVALGREALRSAGIEAGQVDAFIALPCNPFEVMLDQDAFKLSRRIGLRDSLVPVQMIAGCAGIARAAALATTTGARHILIVTYSVPSVLSGSTGALNDLYRFNRHHPDRDSLWAAAGTFSDSASAMVLSRSASQDGTTVFYSRDTDAFDENPLVRFPGGGLNHPPGTPHADEMSCFGLDGKALAHFYSAAMLLNHRDLQAAVPGYTDKVERIYTHQAGPALVDDFLRRVGLGPDKAPTNAREFGNLITTATTKLLHDDMADGRVVNGDRVCLSVVGAGPERGALITHVDIADPVPPRTGRAEKGNLL</sequence>
<dbReference type="EMBL" id="SMKU01000020">
    <property type="protein sequence ID" value="TDD94340.1"/>
    <property type="molecule type" value="Genomic_DNA"/>
</dbReference>
<keyword evidence="2" id="KW-0012">Acyltransferase</keyword>
<dbReference type="PANTHER" id="PTHR34069:SF2">
    <property type="entry name" value="BETA-KETOACYL-[ACYL-CARRIER-PROTEIN] SYNTHASE III"/>
    <property type="match status" value="1"/>
</dbReference>
<accession>A0A4R5C891</accession>
<dbReference type="PANTHER" id="PTHR34069">
    <property type="entry name" value="3-OXOACYL-[ACYL-CARRIER-PROTEIN] SYNTHASE 3"/>
    <property type="match status" value="1"/>
</dbReference>
<dbReference type="AlphaFoldDB" id="A0A4R5C891"/>
<gene>
    <name evidence="4" type="ORF">E1298_07005</name>
</gene>
<evidence type="ECO:0000256" key="1">
    <source>
        <dbReference type="ARBA" id="ARBA00022679"/>
    </source>
</evidence>
<comment type="caution">
    <text evidence="4">The sequence shown here is derived from an EMBL/GenBank/DDBJ whole genome shotgun (WGS) entry which is preliminary data.</text>
</comment>
<dbReference type="GO" id="GO:0016746">
    <property type="term" value="F:acyltransferase activity"/>
    <property type="evidence" value="ECO:0007669"/>
    <property type="project" value="UniProtKB-KW"/>
</dbReference>
<keyword evidence="1" id="KW-0808">Transferase</keyword>
<dbReference type="Pfam" id="PF08541">
    <property type="entry name" value="ACP_syn_III_C"/>
    <property type="match status" value="1"/>
</dbReference>
<dbReference type="RefSeq" id="WP_131890138.1">
    <property type="nucleotide sequence ID" value="NZ_SMKU01000020.1"/>
</dbReference>
<evidence type="ECO:0000313" key="4">
    <source>
        <dbReference type="EMBL" id="TDD94340.1"/>
    </source>
</evidence>
<dbReference type="GO" id="GO:0044550">
    <property type="term" value="P:secondary metabolite biosynthetic process"/>
    <property type="evidence" value="ECO:0007669"/>
    <property type="project" value="TreeGrafter"/>
</dbReference>
<proteinExistence type="predicted"/>
<organism evidence="4 5">
    <name type="scientific">Actinomadura rubrisoli</name>
    <dbReference type="NCBI Taxonomy" id="2530368"/>
    <lineage>
        <taxon>Bacteria</taxon>
        <taxon>Bacillati</taxon>
        <taxon>Actinomycetota</taxon>
        <taxon>Actinomycetes</taxon>
        <taxon>Streptosporangiales</taxon>
        <taxon>Thermomonosporaceae</taxon>
        <taxon>Actinomadura</taxon>
    </lineage>
</organism>